<name>A0A0D8ZWW7_9CYAN</name>
<dbReference type="EC" id="2.7.13.3" evidence="2"/>
<protein>
    <recommendedName>
        <fullName evidence="2">histidine kinase</fullName>
        <ecNumber evidence="2">2.7.13.3</ecNumber>
    </recommendedName>
</protein>
<dbReference type="PANTHER" id="PTHR43711:SF31">
    <property type="entry name" value="HISTIDINE KINASE"/>
    <property type="match status" value="1"/>
</dbReference>
<dbReference type="PATRIC" id="fig|1618023.3.peg.4017"/>
<comment type="catalytic activity">
    <reaction evidence="1">
        <text>ATP + protein L-histidine = ADP + protein N-phospho-L-histidine.</text>
        <dbReference type="EC" id="2.7.13.3"/>
    </reaction>
</comment>
<evidence type="ECO:0000313" key="9">
    <source>
        <dbReference type="Proteomes" id="UP000032452"/>
    </source>
</evidence>
<dbReference type="InterPro" id="IPR029016">
    <property type="entry name" value="GAF-like_dom_sf"/>
</dbReference>
<dbReference type="PANTHER" id="PTHR43711">
    <property type="entry name" value="TWO-COMPONENT HISTIDINE KINASE"/>
    <property type="match status" value="1"/>
</dbReference>
<dbReference type="CDD" id="cd00082">
    <property type="entry name" value="HisKA"/>
    <property type="match status" value="1"/>
</dbReference>
<evidence type="ECO:0000256" key="6">
    <source>
        <dbReference type="ARBA" id="ARBA00023012"/>
    </source>
</evidence>
<evidence type="ECO:0000256" key="2">
    <source>
        <dbReference type="ARBA" id="ARBA00012438"/>
    </source>
</evidence>
<evidence type="ECO:0000259" key="7">
    <source>
        <dbReference type="PROSITE" id="PS50109"/>
    </source>
</evidence>
<dbReference type="SMART" id="SM00387">
    <property type="entry name" value="HATPase_c"/>
    <property type="match status" value="1"/>
</dbReference>
<dbReference type="GO" id="GO:0000155">
    <property type="term" value="F:phosphorelay sensor kinase activity"/>
    <property type="evidence" value="ECO:0007669"/>
    <property type="project" value="InterPro"/>
</dbReference>
<dbReference type="InterPro" id="IPR003661">
    <property type="entry name" value="HisK_dim/P_dom"/>
</dbReference>
<dbReference type="PROSITE" id="PS50109">
    <property type="entry name" value="HIS_KIN"/>
    <property type="match status" value="1"/>
</dbReference>
<evidence type="ECO:0000256" key="3">
    <source>
        <dbReference type="ARBA" id="ARBA00022553"/>
    </source>
</evidence>
<dbReference type="Gene3D" id="1.10.287.130">
    <property type="match status" value="1"/>
</dbReference>
<dbReference type="SUPFAM" id="SSF55781">
    <property type="entry name" value="GAF domain-like"/>
    <property type="match status" value="2"/>
</dbReference>
<dbReference type="Pfam" id="PF00512">
    <property type="entry name" value="HisKA"/>
    <property type="match status" value="1"/>
</dbReference>
<dbReference type="Gene3D" id="3.30.565.10">
    <property type="entry name" value="Histidine kinase-like ATPase, C-terminal domain"/>
    <property type="match status" value="1"/>
</dbReference>
<dbReference type="AlphaFoldDB" id="A0A0D8ZWW7"/>
<dbReference type="InterPro" id="IPR036097">
    <property type="entry name" value="HisK_dim/P_sf"/>
</dbReference>
<dbReference type="SUPFAM" id="SSF47384">
    <property type="entry name" value="Homodimeric domain of signal transducing histidine kinase"/>
    <property type="match status" value="1"/>
</dbReference>
<dbReference type="EMBL" id="JYON01000010">
    <property type="protein sequence ID" value="KJH71706.1"/>
    <property type="molecule type" value="Genomic_DNA"/>
</dbReference>
<dbReference type="Pfam" id="PF01590">
    <property type="entry name" value="GAF"/>
    <property type="match status" value="2"/>
</dbReference>
<dbReference type="STRING" id="1618023.UH38_10930"/>
<dbReference type="InterPro" id="IPR005467">
    <property type="entry name" value="His_kinase_dom"/>
</dbReference>
<accession>A0A0D8ZWW7</accession>
<sequence>MPAKNVGALSSKVQTIKEPSLAPTDCLNRIESLQTHPIRLMQHQEESLALGQQINHIILNSSDAKSVLQQIAQVLGEAFAVDSCAIVITNEEKQQSQEQIGYWSNEDIVQVVPPQQKSGVEALASLLKADFEPLAIDDVQATARTGNLRQWQELSLPLRAVLKIPTYFQGRQNGVIALGRFQRHHWSDSERESAQIAAESVAIAILQIVQTQTIASLERYVDNSTQYQNAIDRLIMASRTSSDLNHILQLAISGTSQALQVERGLIITIKYTDPVFRHRPTQTIPKAKVTVISEWFGNSQLDASTVEASDSAIAANINNSSVVNQSFWLAECSLCQQALTTSHPPLIVNSVAELGEIDPQTDVASIFDFANFPNVLMFPLESQNAIFGFIVLQQNHARLWQSEDLSLLELVSAQVSTSIIQNQTLRQVQSLVEERTAQLQRSLDVQSKLFEKTRQQIDQLRQLNQLKDEFINTISHELRTPLTSMNLAIRMLRQPGIPAERQAKYLDILEEQCTQEINLINDLLTLQKLESHQAPLNLQTIPINTKLNELAQMFVEQWSEKEVGMVLDLPENLLSLQTDSDSFDRILHELLTNAGKYANPDTDAILKASQQGSQIILSITNIGPAIPPEDASYIFDKFRRGQGVTDQAIKGTGLGLALVKSLVQHLNGTIEVVSTPIENSSSAQVCFTLTLPQLSASN</sequence>
<evidence type="ECO:0000256" key="1">
    <source>
        <dbReference type="ARBA" id="ARBA00000085"/>
    </source>
</evidence>
<keyword evidence="4" id="KW-0808">Transferase</keyword>
<dbReference type="Pfam" id="PF02518">
    <property type="entry name" value="HATPase_c"/>
    <property type="match status" value="1"/>
</dbReference>
<dbReference type="SUPFAM" id="SSF55874">
    <property type="entry name" value="ATPase domain of HSP90 chaperone/DNA topoisomerase II/histidine kinase"/>
    <property type="match status" value="1"/>
</dbReference>
<keyword evidence="9" id="KW-1185">Reference proteome</keyword>
<organism evidence="8 9">
    <name type="scientific">Aliterella atlantica CENA595</name>
    <dbReference type="NCBI Taxonomy" id="1618023"/>
    <lineage>
        <taxon>Bacteria</taxon>
        <taxon>Bacillati</taxon>
        <taxon>Cyanobacteriota</taxon>
        <taxon>Cyanophyceae</taxon>
        <taxon>Chroococcidiopsidales</taxon>
        <taxon>Aliterellaceae</taxon>
        <taxon>Aliterella</taxon>
    </lineage>
</organism>
<dbReference type="SMART" id="SM00388">
    <property type="entry name" value="HisKA"/>
    <property type="match status" value="1"/>
</dbReference>
<evidence type="ECO:0000256" key="5">
    <source>
        <dbReference type="ARBA" id="ARBA00022777"/>
    </source>
</evidence>
<dbReference type="InterPro" id="IPR036890">
    <property type="entry name" value="HATPase_C_sf"/>
</dbReference>
<dbReference type="Proteomes" id="UP000032452">
    <property type="component" value="Unassembled WGS sequence"/>
</dbReference>
<gene>
    <name evidence="8" type="ORF">UH38_10930</name>
</gene>
<comment type="caution">
    <text evidence="8">The sequence shown here is derived from an EMBL/GenBank/DDBJ whole genome shotgun (WGS) entry which is preliminary data.</text>
</comment>
<keyword evidence="3" id="KW-0597">Phosphoprotein</keyword>
<dbReference type="InterPro" id="IPR003594">
    <property type="entry name" value="HATPase_dom"/>
</dbReference>
<evidence type="ECO:0000256" key="4">
    <source>
        <dbReference type="ARBA" id="ARBA00022679"/>
    </source>
</evidence>
<keyword evidence="6" id="KW-0902">Two-component regulatory system</keyword>
<dbReference type="InterPro" id="IPR003018">
    <property type="entry name" value="GAF"/>
</dbReference>
<dbReference type="InterPro" id="IPR004358">
    <property type="entry name" value="Sig_transdc_His_kin-like_C"/>
</dbReference>
<feature type="domain" description="Histidine kinase" evidence="7">
    <location>
        <begin position="473"/>
        <end position="695"/>
    </location>
</feature>
<dbReference type="PRINTS" id="PR00344">
    <property type="entry name" value="BCTRLSENSOR"/>
</dbReference>
<dbReference type="SMART" id="SM00065">
    <property type="entry name" value="GAF"/>
    <property type="match status" value="2"/>
</dbReference>
<keyword evidence="5" id="KW-0418">Kinase</keyword>
<proteinExistence type="predicted"/>
<dbReference type="InterPro" id="IPR050736">
    <property type="entry name" value="Sensor_HK_Regulatory"/>
</dbReference>
<reference evidence="8 9" key="1">
    <citation type="submission" date="2015-02" db="EMBL/GenBank/DDBJ databases">
        <title>Draft genome of a novel marine cyanobacterium (Chroococcales) isolated from South Atlantic Ocean.</title>
        <authorList>
            <person name="Rigonato J."/>
            <person name="Alvarenga D.O."/>
            <person name="Branco L.H."/>
            <person name="Varani A.M."/>
            <person name="Brandini F.P."/>
            <person name="Fiore M.F."/>
        </authorList>
    </citation>
    <scope>NUCLEOTIDE SEQUENCE [LARGE SCALE GENOMIC DNA]</scope>
    <source>
        <strain evidence="8 9">CENA595</strain>
    </source>
</reference>
<evidence type="ECO:0000313" key="8">
    <source>
        <dbReference type="EMBL" id="KJH71706.1"/>
    </source>
</evidence>
<dbReference type="Gene3D" id="3.30.450.40">
    <property type="match status" value="2"/>
</dbReference>